<gene>
    <name evidence="16" type="ORF">CRD36_04155</name>
</gene>
<keyword evidence="17" id="KW-1185">Reference proteome</keyword>
<keyword evidence="6" id="KW-0408">Iron</keyword>
<feature type="chain" id="PRO_5013673549" evidence="13">
    <location>
        <begin position="41"/>
        <end position="754"/>
    </location>
</feature>
<accession>A0A2G4YU66</accession>
<organism evidence="16 17">
    <name type="scientific">Paremcibacter congregatus</name>
    <dbReference type="NCBI Taxonomy" id="2043170"/>
    <lineage>
        <taxon>Bacteria</taxon>
        <taxon>Pseudomonadati</taxon>
        <taxon>Pseudomonadota</taxon>
        <taxon>Alphaproteobacteria</taxon>
        <taxon>Emcibacterales</taxon>
        <taxon>Emcibacteraceae</taxon>
        <taxon>Paremcibacter</taxon>
    </lineage>
</organism>
<comment type="caution">
    <text evidence="16">The sequence shown here is derived from an EMBL/GenBank/DDBJ whole genome shotgun (WGS) entry which is preliminary data.</text>
</comment>
<protein>
    <submittedName>
        <fullName evidence="16">Ligand-gated channel</fullName>
    </submittedName>
</protein>
<evidence type="ECO:0000256" key="9">
    <source>
        <dbReference type="ARBA" id="ARBA00023136"/>
    </source>
</evidence>
<evidence type="ECO:0000256" key="5">
    <source>
        <dbReference type="ARBA" id="ARBA00022692"/>
    </source>
</evidence>
<evidence type="ECO:0000256" key="10">
    <source>
        <dbReference type="ARBA" id="ARBA00023237"/>
    </source>
</evidence>
<evidence type="ECO:0000256" key="7">
    <source>
        <dbReference type="ARBA" id="ARBA00023065"/>
    </source>
</evidence>
<sequence>MNTTPTFKGRGRVSRKWTETTALASVLLMSSFAVSSTASAEAVESQPKFDEIVVTARKRSETLLDIPMSINVVSETTIEKMGANDFTDILGTVPSLTAYQNGPGRTRISIRGVSNGGGNDNDTQNQETVGVYLDEIPISMGAMNPELSLFDLERVEVLRGPQGTLYGAGSMSGTIRLVSKKPNLNEIEGKVEASLSSISKGSENYSVKGLINIPVIEDKFALRTSAYYLSNGGYIDNVLEGHEAKDLNDGTSKGLKVAGRVQVSDAFTVDFNFIHHDYSDNGRPEDVDAAGELARNYPSFDGYDDEMQIYNLTMTYDLDTAEFVSSTSFFKRDIINPRSLDQFYILVPGFGDLVPHELVDYTQTETFVQEMRVASTTDSALQWTVGTYFDQKDVAYQNTWPVPGSDDVLGAPAAGFGAPTDHLYYGTDDLTVKTFAVFGEAYYSFDKFTVTAGLRYFNWKQDISTYVSGILAGGAEIDNPAQGKADGFNPKLNISYDVTDDMLVYAQVARGFRYGGVNASIPLATCGDEVEALGIDVADLKTFAPDKTWNYEAGVKGRAMDGNLMVNAAVFHIKWDDVQTSRRFECGFGYRENVTDLTSQGVEFEVTANLTEGLTLTTGGTYMTSNLDTDILSLSAVKGDRAPYVPEFSLNATLEYVYPLTDTMDGFVWANYQHTGHRQTEFNAANADYRDMEAYDLANVRVGVTWDNLEVSLFASNLFDSRGVVRSLRRAPFDPDGAIRVQPRTMGITVKGNF</sequence>
<evidence type="ECO:0000256" key="13">
    <source>
        <dbReference type="SAM" id="SignalP"/>
    </source>
</evidence>
<comment type="similarity">
    <text evidence="11 12">Belongs to the TonB-dependent receptor family.</text>
</comment>
<dbReference type="InterPro" id="IPR012910">
    <property type="entry name" value="Plug_dom"/>
</dbReference>
<evidence type="ECO:0000256" key="6">
    <source>
        <dbReference type="ARBA" id="ARBA00023004"/>
    </source>
</evidence>
<keyword evidence="8 12" id="KW-0798">TonB box</keyword>
<keyword evidence="13" id="KW-0732">Signal</keyword>
<keyword evidence="5 11" id="KW-0812">Transmembrane</keyword>
<keyword evidence="2 11" id="KW-0813">Transport</keyword>
<dbReference type="CDD" id="cd01347">
    <property type="entry name" value="ligand_gated_channel"/>
    <property type="match status" value="1"/>
</dbReference>
<dbReference type="Pfam" id="PF07715">
    <property type="entry name" value="Plug"/>
    <property type="match status" value="1"/>
</dbReference>
<keyword evidence="10 11" id="KW-0998">Cell outer membrane</keyword>
<dbReference type="GO" id="GO:0009279">
    <property type="term" value="C:cell outer membrane"/>
    <property type="evidence" value="ECO:0007669"/>
    <property type="project" value="UniProtKB-SubCell"/>
</dbReference>
<feature type="domain" description="TonB-dependent receptor-like beta-barrel" evidence="14">
    <location>
        <begin position="278"/>
        <end position="718"/>
    </location>
</feature>
<dbReference type="SUPFAM" id="SSF56935">
    <property type="entry name" value="Porins"/>
    <property type="match status" value="1"/>
</dbReference>
<dbReference type="InterPro" id="IPR036942">
    <property type="entry name" value="Beta-barrel_TonB_sf"/>
</dbReference>
<keyword evidence="9 11" id="KW-0472">Membrane</keyword>
<dbReference type="PANTHER" id="PTHR32552">
    <property type="entry name" value="FERRICHROME IRON RECEPTOR-RELATED"/>
    <property type="match status" value="1"/>
</dbReference>
<keyword evidence="7" id="KW-0406">Ion transport</keyword>
<dbReference type="EMBL" id="PDEM01000009">
    <property type="protein sequence ID" value="PHZ85879.1"/>
    <property type="molecule type" value="Genomic_DNA"/>
</dbReference>
<dbReference type="FunCoup" id="A0A2G4YU66">
    <property type="interactions" value="131"/>
</dbReference>
<dbReference type="RefSeq" id="WP_099471464.1">
    <property type="nucleotide sequence ID" value="NZ_CP041025.1"/>
</dbReference>
<keyword evidence="4" id="KW-0410">Iron transport</keyword>
<evidence type="ECO:0000256" key="2">
    <source>
        <dbReference type="ARBA" id="ARBA00022448"/>
    </source>
</evidence>
<dbReference type="Proteomes" id="UP000229730">
    <property type="component" value="Unassembled WGS sequence"/>
</dbReference>
<evidence type="ECO:0000256" key="4">
    <source>
        <dbReference type="ARBA" id="ARBA00022496"/>
    </source>
</evidence>
<dbReference type="AlphaFoldDB" id="A0A2G4YU66"/>
<keyword evidence="3 11" id="KW-1134">Transmembrane beta strand</keyword>
<evidence type="ECO:0000259" key="15">
    <source>
        <dbReference type="Pfam" id="PF07715"/>
    </source>
</evidence>
<evidence type="ECO:0000256" key="3">
    <source>
        <dbReference type="ARBA" id="ARBA00022452"/>
    </source>
</evidence>
<evidence type="ECO:0000256" key="11">
    <source>
        <dbReference type="PROSITE-ProRule" id="PRU01360"/>
    </source>
</evidence>
<evidence type="ECO:0000313" key="17">
    <source>
        <dbReference type="Proteomes" id="UP000229730"/>
    </source>
</evidence>
<dbReference type="InterPro" id="IPR000531">
    <property type="entry name" value="Beta-barrel_TonB"/>
</dbReference>
<evidence type="ECO:0000259" key="14">
    <source>
        <dbReference type="Pfam" id="PF00593"/>
    </source>
</evidence>
<dbReference type="PANTHER" id="PTHR32552:SF81">
    <property type="entry name" value="TONB-DEPENDENT OUTER MEMBRANE RECEPTOR"/>
    <property type="match status" value="1"/>
</dbReference>
<feature type="domain" description="TonB-dependent receptor plug" evidence="15">
    <location>
        <begin position="63"/>
        <end position="174"/>
    </location>
</feature>
<dbReference type="InParanoid" id="A0A2G4YU66"/>
<comment type="subcellular location">
    <subcellularLocation>
        <location evidence="1 11">Cell outer membrane</location>
        <topology evidence="1 11">Multi-pass membrane protein</topology>
    </subcellularLocation>
</comment>
<dbReference type="Gene3D" id="2.40.170.20">
    <property type="entry name" value="TonB-dependent receptor, beta-barrel domain"/>
    <property type="match status" value="1"/>
</dbReference>
<dbReference type="InterPro" id="IPR039426">
    <property type="entry name" value="TonB-dep_rcpt-like"/>
</dbReference>
<name>A0A2G4YU66_9PROT</name>
<dbReference type="OrthoDB" id="9760333at2"/>
<feature type="signal peptide" evidence="13">
    <location>
        <begin position="1"/>
        <end position="40"/>
    </location>
</feature>
<evidence type="ECO:0000256" key="8">
    <source>
        <dbReference type="ARBA" id="ARBA00023077"/>
    </source>
</evidence>
<dbReference type="Pfam" id="PF00593">
    <property type="entry name" value="TonB_dep_Rec_b-barrel"/>
    <property type="match status" value="1"/>
</dbReference>
<reference evidence="16 17" key="1">
    <citation type="submission" date="2017-10" db="EMBL/GenBank/DDBJ databases">
        <title>Frigbacter circumglobatus gen. nov. sp. nov., isolated from sediment cultured in situ.</title>
        <authorList>
            <person name="Zhao Z."/>
        </authorList>
    </citation>
    <scope>NUCLEOTIDE SEQUENCE [LARGE SCALE GENOMIC DNA]</scope>
    <source>
        <strain evidence="16 17">ZYL</strain>
    </source>
</reference>
<evidence type="ECO:0000256" key="1">
    <source>
        <dbReference type="ARBA" id="ARBA00004571"/>
    </source>
</evidence>
<dbReference type="GO" id="GO:0006826">
    <property type="term" value="P:iron ion transport"/>
    <property type="evidence" value="ECO:0007669"/>
    <property type="project" value="UniProtKB-KW"/>
</dbReference>
<evidence type="ECO:0000313" key="16">
    <source>
        <dbReference type="EMBL" id="PHZ85879.1"/>
    </source>
</evidence>
<evidence type="ECO:0000256" key="12">
    <source>
        <dbReference type="RuleBase" id="RU003357"/>
    </source>
</evidence>
<dbReference type="PROSITE" id="PS52016">
    <property type="entry name" value="TONB_DEPENDENT_REC_3"/>
    <property type="match status" value="1"/>
</dbReference>
<proteinExistence type="inferred from homology"/>